<dbReference type="AlphaFoldDB" id="I0WP90"/>
<comment type="caution">
    <text evidence="1">The sequence shown here is derived from an EMBL/GenBank/DDBJ whole genome shotgun (WGS) entry which is preliminary data.</text>
</comment>
<dbReference type="InterPro" id="IPR019587">
    <property type="entry name" value="Polyketide_cyclase/dehydratase"/>
</dbReference>
<dbReference type="Pfam" id="PF10604">
    <property type="entry name" value="Polyketide_cyc2"/>
    <property type="match status" value="1"/>
</dbReference>
<accession>I0WP90</accession>
<name>I0WP90_RHOOP</name>
<dbReference type="PATRIC" id="fig|1165867.3.peg.4003"/>
<reference evidence="1 2" key="1">
    <citation type="journal article" date="2012" name="J. Bacteriol.">
        <title>Draft genome sequence of the nitrophenol-degrading actinomycete Rhodococcus imtechensis RKJ300.</title>
        <authorList>
            <person name="Vikram S."/>
            <person name="Kumar S."/>
            <person name="Subramanian S."/>
            <person name="Raghava G.P."/>
        </authorList>
    </citation>
    <scope>NUCLEOTIDE SEQUENCE [LARGE SCALE GENOMIC DNA]</scope>
    <source>
        <strain evidence="1 2">RKJ300</strain>
    </source>
</reference>
<dbReference type="InterPro" id="IPR023393">
    <property type="entry name" value="START-like_dom_sf"/>
</dbReference>
<dbReference type="Proteomes" id="UP000006447">
    <property type="component" value="Unassembled WGS sequence"/>
</dbReference>
<evidence type="ECO:0008006" key="3">
    <source>
        <dbReference type="Google" id="ProtNLM"/>
    </source>
</evidence>
<protein>
    <recommendedName>
        <fullName evidence="3">Polyketide cyclase/dehydrase</fullName>
    </recommendedName>
</protein>
<evidence type="ECO:0000313" key="2">
    <source>
        <dbReference type="Proteomes" id="UP000006447"/>
    </source>
</evidence>
<dbReference type="EMBL" id="AJJH01000106">
    <property type="protein sequence ID" value="EID78206.1"/>
    <property type="molecule type" value="Genomic_DNA"/>
</dbReference>
<dbReference type="RefSeq" id="WP_007298616.1">
    <property type="nucleotide sequence ID" value="NZ_AJJH01000106.1"/>
</dbReference>
<proteinExistence type="predicted"/>
<dbReference type="SUPFAM" id="SSF55961">
    <property type="entry name" value="Bet v1-like"/>
    <property type="match status" value="1"/>
</dbReference>
<evidence type="ECO:0000313" key="1">
    <source>
        <dbReference type="EMBL" id="EID78206.1"/>
    </source>
</evidence>
<gene>
    <name evidence="1" type="ORF">W59_19623</name>
</gene>
<dbReference type="Gene3D" id="3.30.530.20">
    <property type="match status" value="1"/>
</dbReference>
<organism evidence="1 2">
    <name type="scientific">Rhodococcus opacus RKJ300 = JCM 13270</name>
    <dbReference type="NCBI Taxonomy" id="1165867"/>
    <lineage>
        <taxon>Bacteria</taxon>
        <taxon>Bacillati</taxon>
        <taxon>Actinomycetota</taxon>
        <taxon>Actinomycetes</taxon>
        <taxon>Mycobacteriales</taxon>
        <taxon>Nocardiaceae</taxon>
        <taxon>Rhodococcus</taxon>
    </lineage>
</organism>
<sequence length="148" mass="16379">MVRVRGSLDIARPVEEVFDFVADQRNEVRYNPAMTDSVKITDGPIGMGTRFHATILRRGKPLAVIVEYTGFDRPHLLASRSVMTGAVVTGQMRCEPTAGGTRFRWEWEITVPGLARLAGPVLGLIGRRQERAIWTGLEHVLEAGNDPP</sequence>